<dbReference type="CDD" id="cd01998">
    <property type="entry name" value="MnmA_TRMU-like"/>
    <property type="match status" value="1"/>
</dbReference>
<gene>
    <name evidence="2" type="ORF">IV203_008525</name>
</gene>
<dbReference type="InterPro" id="IPR046885">
    <property type="entry name" value="MnmA-like_C"/>
</dbReference>
<comment type="caution">
    <text evidence="2">The sequence shown here is derived from an EMBL/GenBank/DDBJ whole genome shotgun (WGS) entry which is preliminary data.</text>
</comment>
<dbReference type="EMBL" id="JAGRRH010000017">
    <property type="protein sequence ID" value="KAG7352477.1"/>
    <property type="molecule type" value="Genomic_DNA"/>
</dbReference>
<dbReference type="InterPro" id="IPR004506">
    <property type="entry name" value="MnmA-like"/>
</dbReference>
<organism evidence="2 3">
    <name type="scientific">Nitzschia inconspicua</name>
    <dbReference type="NCBI Taxonomy" id="303405"/>
    <lineage>
        <taxon>Eukaryota</taxon>
        <taxon>Sar</taxon>
        <taxon>Stramenopiles</taxon>
        <taxon>Ochrophyta</taxon>
        <taxon>Bacillariophyta</taxon>
        <taxon>Bacillariophyceae</taxon>
        <taxon>Bacillariophycidae</taxon>
        <taxon>Bacillariales</taxon>
        <taxon>Bacillariaceae</taxon>
        <taxon>Nitzschia</taxon>
    </lineage>
</organism>
<keyword evidence="3" id="KW-1185">Reference proteome</keyword>
<dbReference type="Pfam" id="PF03054">
    <property type="entry name" value="tRNA_Me_trans"/>
    <property type="match status" value="2"/>
</dbReference>
<evidence type="ECO:0000313" key="2">
    <source>
        <dbReference type="EMBL" id="KAG7352477.1"/>
    </source>
</evidence>
<dbReference type="GO" id="GO:0002143">
    <property type="term" value="P:tRNA wobble position uridine thiolation"/>
    <property type="evidence" value="ECO:0007669"/>
    <property type="project" value="TreeGrafter"/>
</dbReference>
<sequence length="529" mass="59491">MPLREIARRSLDHFLPDSCRRYLSTSPSSLMIDVRRSGRCPCRFRSFSSSKKSNHDDTSKIAIAMSGGVDSSVVAYLLSQQFNPSKNVLMGIHMTNWDYHDEATGAVETTKNDNPSKCWEQDWKDAQAVAKHLQIPLHHVSFQKEYWNDVFEPYCNQVAHNVTPNPDVDCNRWIKFGVLKDYLSKRYGIDRLATGHYARLWDRGIGQDMPYCLQKCDMNDPILEEYLMQSSVQHLPILLAAKDRSKDQSYFLSNVPATAFSNVLFPLGDYYKKQMNDDGTTSSSSSSADERTVRELAQQAQLPNATKRDSMGICFVGKRKHGAFLNQYIAPSHNNHNAKLQCINIEDGSVVATVDANPSLLYATIGQGAKIPGASHKWFVVQKVVISNDKHPTLLLCSGTHHPALYSETLFICRDKLHWMMGGVPPPLPFRAKCRIRHLQPLVDCEIDFYHDQKDKNKDYYVVRLESPLRGIAEGQVCAIYAGGSDGDLICLGGGPINHRGPSYWELQKELPLLLHPAGQNDLSNTGTM</sequence>
<dbReference type="OrthoDB" id="3685at2759"/>
<name>A0A9K3KZI9_9STRA</name>
<dbReference type="GO" id="GO:0016740">
    <property type="term" value="F:transferase activity"/>
    <property type="evidence" value="ECO:0007669"/>
    <property type="project" value="InterPro"/>
</dbReference>
<proteinExistence type="predicted"/>
<accession>A0A9K3KZI9</accession>
<dbReference type="AlphaFoldDB" id="A0A9K3KZI9"/>
<dbReference type="Pfam" id="PF20258">
    <property type="entry name" value="tRNA_Me_trans_C"/>
    <property type="match status" value="1"/>
</dbReference>
<reference evidence="2" key="2">
    <citation type="submission" date="2021-04" db="EMBL/GenBank/DDBJ databases">
        <authorList>
            <person name="Podell S."/>
        </authorList>
    </citation>
    <scope>NUCLEOTIDE SEQUENCE</scope>
    <source>
        <strain evidence="2">Hildebrandi</strain>
    </source>
</reference>
<evidence type="ECO:0000313" key="3">
    <source>
        <dbReference type="Proteomes" id="UP000693970"/>
    </source>
</evidence>
<dbReference type="Proteomes" id="UP000693970">
    <property type="component" value="Unassembled WGS sequence"/>
</dbReference>
<dbReference type="PANTHER" id="PTHR11933">
    <property type="entry name" value="TRNA 5-METHYLAMINOMETHYL-2-THIOURIDYLATE -METHYLTRANSFERASE"/>
    <property type="match status" value="1"/>
</dbReference>
<protein>
    <submittedName>
        <fullName evidence="2">tRNA-specific 2-thiouridylase mnmA</fullName>
    </submittedName>
</protein>
<dbReference type="PANTHER" id="PTHR11933:SF5">
    <property type="entry name" value="MITOCHONDRIAL TRNA-SPECIFIC 2-THIOURIDYLASE 1"/>
    <property type="match status" value="1"/>
</dbReference>
<reference evidence="2" key="1">
    <citation type="journal article" date="2021" name="Sci. Rep.">
        <title>Diploid genomic architecture of Nitzschia inconspicua, an elite biomass production diatom.</title>
        <authorList>
            <person name="Oliver A."/>
            <person name="Podell S."/>
            <person name="Pinowska A."/>
            <person name="Traller J.C."/>
            <person name="Smith S.R."/>
            <person name="McClure R."/>
            <person name="Beliaev A."/>
            <person name="Bohutskyi P."/>
            <person name="Hill E.A."/>
            <person name="Rabines A."/>
            <person name="Zheng H."/>
            <person name="Allen L.Z."/>
            <person name="Kuo A."/>
            <person name="Grigoriev I.V."/>
            <person name="Allen A.E."/>
            <person name="Hazlebeck D."/>
            <person name="Allen E.E."/>
        </authorList>
    </citation>
    <scope>NUCLEOTIDE SEQUENCE</scope>
    <source>
        <strain evidence="2">Hildebrandi</strain>
    </source>
</reference>
<evidence type="ECO:0000259" key="1">
    <source>
        <dbReference type="Pfam" id="PF20258"/>
    </source>
</evidence>
<feature type="domain" description="tRNA-specific 2-thiouridylase MnmA-like C-terminal" evidence="1">
    <location>
        <begin position="416"/>
        <end position="497"/>
    </location>
</feature>